<dbReference type="RefSeq" id="WP_306727469.1">
    <property type="nucleotide sequence ID" value="NZ_JAVDDT010000002.1"/>
</dbReference>
<keyword evidence="1 15" id="KW-0540">Nuclease</keyword>
<dbReference type="Gene3D" id="1.10.486.10">
    <property type="entry name" value="PCRA, domain 4"/>
    <property type="match status" value="1"/>
</dbReference>
<comment type="domain">
    <text evidence="15">The C-terminal domain has nuclease activity and interacts with RecD. It interacts with RecA, facilitating its loading onto ssDNA.</text>
</comment>
<feature type="region of interest" description="Disordered" evidence="17">
    <location>
        <begin position="889"/>
        <end position="917"/>
    </location>
</feature>
<proteinExistence type="inferred from homology"/>
<comment type="catalytic activity">
    <reaction evidence="14 15">
        <text>ATP + H2O = ADP + phosphate + H(+)</text>
        <dbReference type="Rhea" id="RHEA:13065"/>
        <dbReference type="ChEBI" id="CHEBI:15377"/>
        <dbReference type="ChEBI" id="CHEBI:15378"/>
        <dbReference type="ChEBI" id="CHEBI:30616"/>
        <dbReference type="ChEBI" id="CHEBI:43474"/>
        <dbReference type="ChEBI" id="CHEBI:456216"/>
        <dbReference type="EC" id="5.6.2.4"/>
    </reaction>
</comment>
<evidence type="ECO:0000256" key="12">
    <source>
        <dbReference type="ARBA" id="ARBA00023235"/>
    </source>
</evidence>
<comment type="catalytic activity">
    <reaction evidence="13 15">
        <text>Couples ATP hydrolysis with the unwinding of duplex DNA by translocating in the 3'-5' direction.</text>
        <dbReference type="EC" id="5.6.2.4"/>
    </reaction>
</comment>
<dbReference type="SUPFAM" id="SSF52540">
    <property type="entry name" value="P-loop containing nucleoside triphosphate hydrolases"/>
    <property type="match status" value="1"/>
</dbReference>
<dbReference type="PANTHER" id="PTHR11070">
    <property type="entry name" value="UVRD / RECB / PCRA DNA HELICASE FAMILY MEMBER"/>
    <property type="match status" value="1"/>
</dbReference>
<dbReference type="InterPro" id="IPR038726">
    <property type="entry name" value="PDDEXK_AddAB-type"/>
</dbReference>
<keyword evidence="5 15" id="KW-0378">Hydrolase</keyword>
<dbReference type="CDD" id="cd22352">
    <property type="entry name" value="RecB_C-like"/>
    <property type="match status" value="1"/>
</dbReference>
<evidence type="ECO:0000259" key="19">
    <source>
        <dbReference type="PROSITE" id="PS51217"/>
    </source>
</evidence>
<keyword evidence="6 15" id="KW-0347">Helicase</keyword>
<reference evidence="20 21" key="1">
    <citation type="submission" date="2023-08" db="EMBL/GenBank/DDBJ databases">
        <title>Whole-genome sequencing of halo(alkali)philic microorganisms from hypersaline lakes.</title>
        <authorList>
            <person name="Sorokin D.Y."/>
            <person name="Abbas B."/>
            <person name="Merkel A.Y."/>
        </authorList>
    </citation>
    <scope>NUCLEOTIDE SEQUENCE [LARGE SCALE GENOMIC DNA]</scope>
    <source>
        <strain evidence="20 21">AB-CW4</strain>
    </source>
</reference>
<accession>A0ABU0W4N5</accession>
<dbReference type="Pfam" id="PF00580">
    <property type="entry name" value="UvrD-helicase"/>
    <property type="match status" value="1"/>
</dbReference>
<organism evidence="20 21">
    <name type="scientific">Natronospira bacteriovora</name>
    <dbReference type="NCBI Taxonomy" id="3069753"/>
    <lineage>
        <taxon>Bacteria</taxon>
        <taxon>Pseudomonadati</taxon>
        <taxon>Pseudomonadota</taxon>
        <taxon>Gammaproteobacteria</taxon>
        <taxon>Natronospirales</taxon>
        <taxon>Natronospiraceae</taxon>
        <taxon>Natronospira</taxon>
    </lineage>
</organism>
<dbReference type="InterPro" id="IPR011335">
    <property type="entry name" value="Restrct_endonuc-II-like"/>
</dbReference>
<feature type="active site" description="For nuclease activity" evidence="15">
    <location>
        <position position="1112"/>
    </location>
</feature>
<feature type="binding site" evidence="16">
    <location>
        <begin position="26"/>
        <end position="33"/>
    </location>
    <ligand>
        <name>ATP</name>
        <dbReference type="ChEBI" id="CHEBI:30616"/>
    </ligand>
</feature>
<dbReference type="PANTHER" id="PTHR11070:SF23">
    <property type="entry name" value="RECBCD ENZYME SUBUNIT RECB"/>
    <property type="match status" value="1"/>
</dbReference>
<comment type="cofactor">
    <cofactor evidence="15">
        <name>Mg(2+)</name>
        <dbReference type="ChEBI" id="CHEBI:18420"/>
    </cofactor>
    <text evidence="15">Binds 1 Mg(2+) ion per subunit.</text>
</comment>
<evidence type="ECO:0000256" key="2">
    <source>
        <dbReference type="ARBA" id="ARBA00022723"/>
    </source>
</evidence>
<keyword evidence="9 15" id="KW-0460">Magnesium</keyword>
<feature type="region of interest" description="Nuclease activity, interacts with RecD and RecA" evidence="15">
    <location>
        <begin position="920"/>
        <end position="1217"/>
    </location>
</feature>
<evidence type="ECO:0000313" key="20">
    <source>
        <dbReference type="EMBL" id="MDQ2068974.1"/>
    </source>
</evidence>
<dbReference type="PROSITE" id="PS51198">
    <property type="entry name" value="UVRD_HELICASE_ATP_BIND"/>
    <property type="match status" value="1"/>
</dbReference>
<evidence type="ECO:0000256" key="1">
    <source>
        <dbReference type="ARBA" id="ARBA00022722"/>
    </source>
</evidence>
<feature type="binding site" evidence="15">
    <location>
        <position position="1112"/>
    </location>
    <ligand>
        <name>Mg(2+)</name>
        <dbReference type="ChEBI" id="CHEBI:18420"/>
    </ligand>
</feature>
<feature type="binding site" evidence="15">
    <location>
        <position position="1099"/>
    </location>
    <ligand>
        <name>Mg(2+)</name>
        <dbReference type="ChEBI" id="CHEBI:18420"/>
    </ligand>
</feature>
<comment type="similarity">
    <text evidence="15">Belongs to the helicase family. UvrD subfamily.</text>
</comment>
<feature type="domain" description="UvrD-like helicase ATP-binding" evidence="18">
    <location>
        <begin position="5"/>
        <end position="460"/>
    </location>
</feature>
<keyword evidence="12 15" id="KW-0413">Isomerase</keyword>
<feature type="binding site" evidence="15">
    <location>
        <position position="974"/>
    </location>
    <ligand>
        <name>Mg(2+)</name>
        <dbReference type="ChEBI" id="CHEBI:18420"/>
    </ligand>
</feature>
<dbReference type="EC" id="3.1.11.5" evidence="15"/>
<evidence type="ECO:0000256" key="10">
    <source>
        <dbReference type="ARBA" id="ARBA00023125"/>
    </source>
</evidence>
<evidence type="ECO:0000256" key="4">
    <source>
        <dbReference type="ARBA" id="ARBA00022763"/>
    </source>
</evidence>
<dbReference type="Gene3D" id="3.40.50.300">
    <property type="entry name" value="P-loop containing nucleotide triphosphate hydrolases"/>
    <property type="match status" value="2"/>
</dbReference>
<dbReference type="Pfam" id="PF12705">
    <property type="entry name" value="PDDEXK_1"/>
    <property type="match status" value="1"/>
</dbReference>
<sequence>MSRREPQWERFDAATVPLHGLRLIEASAGTGKTFSLAGLYLRLLLEQWLSVREILVMTFTRAATQELRERIRARLGQAARLAMDPDSAEDDDHEQQFALTIIERVAGQRGREAVIRHLRESAARMDEATISTIHGFAQQAAAENAFDSALPFDRGEQVDDQPLFTEVISDYWRGQVVGRPADQALAFLQLWPDPEALKKDLEPVLRKPHVSLTGPDPARIDKLTARARRLWEAEGERLAELLEQCEAEQAFLKKKSLETALQRAGGAGELASQIGAGVMGTANGHVGLPDWLVQLGSDEGVRALCKKKPAESWFRPQELALSRALAEVQPLGRLGALREALAHVRETVLARKRERRKYSFNDMITGLSEAIHDEQGGPALADSLHSTWPWALVDEFQDTDPLQYAILRRIYRERERGGLLMIGDPKQAIYGFRGGDVFAYLQAVRDADARYHLDTNFRSTQSVLDAVETVFRAGGEQAFVIEDIRFQPVKAGRKAGDREIRRDGEPLPAMTLWRMDEALPKKNAEPRLIDATVHQIHQLLDGRCEVVKAREAPRPLAPADIAVLVNTNDQAAAVQQALSRRGIAAVCLHQQSVFASEEAEHLLRLLQATATPADEDALRAALATPLLGHRLGDLIRLAEDEEAWRQVTARFQQAHEAWRQAGVLAMLQPLLQDEAPRLLALEDGERRMSNYLQLAELLQQASGEQFGPDGLIDWLHRMIEDPGGDSGDDERQLRLESDDALIRIATVHKVKGLQYGIVLLPFAPLLGAGGAADKPPFLHHDEQGRACLDFLAGPGDDTARQAIAEDRAEAIRLLYVALTRAEQACYLPWGPINTAQNGALAWLLHQADGVSADVRDRSTKAPKWMTPECTAERLGVLAEQAPGAIRLEALPDTLPPDARAPRPPAPAGEARSDWPRPRPPWSVFSFTRLVRGAAHATAGTELGTGAGDEVADEQLAAAGGDIGLRGAGFGIAVHDMLEKADFADWPGPDQPLDESHKGHVEKQLVDAGLVLPDGRARQTLLEQVGGLISRCLHTQLPGIGPLAAVPATQRLAEMEFMLGLGGQSVATVMDQLHRHGYAIELPEARQRETLAGLMHGYIDLIVEADGRYYVIDYKTNDLGPDQADYAPARLRQAVSVAHYDLQYLIYCVALHRHLALRLPGYQPETHLGGVHYLFLRGMRGGEHSDGVFSDQPPTALITALDRALAGTRPEPEQGVLL</sequence>
<evidence type="ECO:0000313" key="21">
    <source>
        <dbReference type="Proteomes" id="UP001239019"/>
    </source>
</evidence>
<evidence type="ECO:0000256" key="6">
    <source>
        <dbReference type="ARBA" id="ARBA00022806"/>
    </source>
</evidence>
<dbReference type="InterPro" id="IPR014017">
    <property type="entry name" value="DNA_helicase_UvrD-like_C"/>
</dbReference>
<evidence type="ECO:0000256" key="14">
    <source>
        <dbReference type="ARBA" id="ARBA00048988"/>
    </source>
</evidence>
<dbReference type="PROSITE" id="PS51217">
    <property type="entry name" value="UVRD_HELICASE_CTER"/>
    <property type="match status" value="1"/>
</dbReference>
<comment type="function">
    <text evidence="15">A helicase/nuclease that prepares dsDNA breaks (DSB) for recombinational DNA repair. Binds to DSBs and unwinds DNA via a highly rapid and processive ATP-dependent bidirectional helicase activity. Unwinds dsDNA until it encounters a Chi (crossover hotspot instigator) sequence from the 3' direction. Cuts ssDNA a few nucleotides 3' to the Chi site. The properties and activities of the enzyme are changed at Chi. The Chi-altered holoenzyme produces a long 3'-ssDNA overhang and facilitates RecA-binding to the ssDNA for homologous DNA recombination and repair. Holoenzyme degrades any linearized DNA that is unable to undergo homologous recombination. In the holoenzyme this subunit contributes ATPase, 3'-5' helicase, exonuclease activity and loads RecA onto ssDNA.</text>
</comment>
<keyword evidence="2 15" id="KW-0479">Metal-binding</keyword>
<keyword evidence="21" id="KW-1185">Reference proteome</keyword>
<dbReference type="Pfam" id="PF13361">
    <property type="entry name" value="UvrD_C"/>
    <property type="match status" value="1"/>
</dbReference>
<comment type="miscellaneous">
    <text evidence="15">In the RecBCD complex, RecB has a slow 3'-5' helicase, an exonuclease activity and loads RecA onto ssDNA, RecD has a fast 5'-3' helicase activity, while RecC stimulates the ATPase and processivity of the RecB helicase and contributes to recognition of the Chi site.</text>
</comment>
<comment type="caution">
    <text evidence="20">The sequence shown here is derived from an EMBL/GenBank/DDBJ whole genome shotgun (WGS) entry which is preliminary data.</text>
</comment>
<evidence type="ECO:0000256" key="9">
    <source>
        <dbReference type="ARBA" id="ARBA00022842"/>
    </source>
</evidence>
<evidence type="ECO:0000256" key="8">
    <source>
        <dbReference type="ARBA" id="ARBA00022840"/>
    </source>
</evidence>
<keyword evidence="3 15" id="KW-0547">Nucleotide-binding</keyword>
<protein>
    <recommendedName>
        <fullName evidence="15">RecBCD enzyme subunit RecB</fullName>
        <ecNumber evidence="15">3.1.11.5</ecNumber>
        <ecNumber evidence="15">5.6.2.4</ecNumber>
    </recommendedName>
    <alternativeName>
        <fullName evidence="15">DNA 3'-5' helicase subunit RecB</fullName>
    </alternativeName>
    <alternativeName>
        <fullName evidence="15">Exonuclease V subunit RecB</fullName>
        <shortName evidence="15">ExoV subunit RecB</shortName>
    </alternativeName>
    <alternativeName>
        <fullName evidence="15">Helicase/nuclease RecBCD subunit RecB</fullName>
    </alternativeName>
</protein>
<keyword evidence="10 15" id="KW-0238">DNA-binding</keyword>
<evidence type="ECO:0000256" key="13">
    <source>
        <dbReference type="ARBA" id="ARBA00034617"/>
    </source>
</evidence>
<feature type="domain" description="UvrD-like helicase C-terminal" evidence="19">
    <location>
        <begin position="486"/>
        <end position="752"/>
    </location>
</feature>
<keyword evidence="11 15" id="KW-0234">DNA repair</keyword>
<comment type="domain">
    <text evidence="15">The N-terminal DNA-binding domain is a ssDNA-dependent ATPase and has ATP-dependent 3'-5' helicase function. This domain interacts with RecC.</text>
</comment>
<dbReference type="InterPro" id="IPR014016">
    <property type="entry name" value="UvrD-like_ATP-bd"/>
</dbReference>
<dbReference type="EC" id="5.6.2.4" evidence="15"/>
<evidence type="ECO:0000256" key="17">
    <source>
        <dbReference type="SAM" id="MobiDB-lite"/>
    </source>
</evidence>
<dbReference type="NCBIfam" id="TIGR00609">
    <property type="entry name" value="recB"/>
    <property type="match status" value="1"/>
</dbReference>
<dbReference type="InterPro" id="IPR004586">
    <property type="entry name" value="RecB"/>
</dbReference>
<feature type="region of interest" description="DNA-binding and helicase activity, interacts with RecC" evidence="15">
    <location>
        <begin position="1"/>
        <end position="891"/>
    </location>
</feature>
<dbReference type="Gene3D" id="3.90.320.10">
    <property type="match status" value="1"/>
</dbReference>
<dbReference type="InterPro" id="IPR027417">
    <property type="entry name" value="P-loop_NTPase"/>
</dbReference>
<keyword evidence="7 15" id="KW-0269">Exonuclease</keyword>
<evidence type="ECO:0000256" key="11">
    <source>
        <dbReference type="ARBA" id="ARBA00023204"/>
    </source>
</evidence>
<comment type="subunit">
    <text evidence="15">Heterotrimer of RecB, RecC and RecD. All subunits contribute to DNA-binding. Interacts with RecA.</text>
</comment>
<dbReference type="HAMAP" id="MF_01485">
    <property type="entry name" value="RecB"/>
    <property type="match status" value="1"/>
</dbReference>
<dbReference type="SUPFAM" id="SSF52980">
    <property type="entry name" value="Restriction endonuclease-like"/>
    <property type="match status" value="1"/>
</dbReference>
<dbReference type="InterPro" id="IPR011604">
    <property type="entry name" value="PDDEXK-like_dom_sf"/>
</dbReference>
<dbReference type="Gene3D" id="1.10.3170.10">
    <property type="entry name" value="Recbcd, chain B, domain 2"/>
    <property type="match status" value="1"/>
</dbReference>
<evidence type="ECO:0000256" key="3">
    <source>
        <dbReference type="ARBA" id="ARBA00022741"/>
    </source>
</evidence>
<keyword evidence="8 15" id="KW-0067">ATP-binding</keyword>
<keyword evidence="4 15" id="KW-0227">DNA damage</keyword>
<evidence type="ECO:0000256" key="5">
    <source>
        <dbReference type="ARBA" id="ARBA00022801"/>
    </source>
</evidence>
<dbReference type="Proteomes" id="UP001239019">
    <property type="component" value="Unassembled WGS sequence"/>
</dbReference>
<evidence type="ECO:0000256" key="7">
    <source>
        <dbReference type="ARBA" id="ARBA00022839"/>
    </source>
</evidence>
<gene>
    <name evidence="15 20" type="primary">recB</name>
    <name evidence="20" type="ORF">RBH19_03710</name>
</gene>
<evidence type="ECO:0000256" key="16">
    <source>
        <dbReference type="PROSITE-ProRule" id="PRU00560"/>
    </source>
</evidence>
<dbReference type="GO" id="GO:0008854">
    <property type="term" value="F:exodeoxyribonuclease V activity"/>
    <property type="evidence" value="ECO:0007669"/>
    <property type="project" value="UniProtKB-EC"/>
</dbReference>
<comment type="catalytic activity">
    <reaction evidence="15">
        <text>Exonucleolytic cleavage (in the presence of ATP) in either 5'- to 3'- or 3'- to 5'-direction to yield 5'-phosphooligonucleotides.</text>
        <dbReference type="EC" id="3.1.11.5"/>
    </reaction>
</comment>
<evidence type="ECO:0000259" key="18">
    <source>
        <dbReference type="PROSITE" id="PS51198"/>
    </source>
</evidence>
<dbReference type="InterPro" id="IPR000212">
    <property type="entry name" value="DNA_helicase_UvrD/REP"/>
</dbReference>
<dbReference type="EMBL" id="JAVDDT010000002">
    <property type="protein sequence ID" value="MDQ2068974.1"/>
    <property type="molecule type" value="Genomic_DNA"/>
</dbReference>
<evidence type="ECO:0000256" key="15">
    <source>
        <dbReference type="HAMAP-Rule" id="MF_01485"/>
    </source>
</evidence>
<name>A0ABU0W4N5_9GAMM</name>